<feature type="non-terminal residue" evidence="1">
    <location>
        <position position="47"/>
    </location>
</feature>
<evidence type="ECO:0000313" key="2">
    <source>
        <dbReference type="Proteomes" id="UP000789525"/>
    </source>
</evidence>
<proteinExistence type="predicted"/>
<organism evidence="1 2">
    <name type="scientific">Acaulospora colombiana</name>
    <dbReference type="NCBI Taxonomy" id="27376"/>
    <lineage>
        <taxon>Eukaryota</taxon>
        <taxon>Fungi</taxon>
        <taxon>Fungi incertae sedis</taxon>
        <taxon>Mucoromycota</taxon>
        <taxon>Glomeromycotina</taxon>
        <taxon>Glomeromycetes</taxon>
        <taxon>Diversisporales</taxon>
        <taxon>Acaulosporaceae</taxon>
        <taxon>Acaulospora</taxon>
    </lineage>
</organism>
<name>A0ACA9QL20_9GLOM</name>
<dbReference type="EMBL" id="CAJVPT010055505">
    <property type="protein sequence ID" value="CAG8755297.1"/>
    <property type="molecule type" value="Genomic_DNA"/>
</dbReference>
<protein>
    <submittedName>
        <fullName evidence="1">9817_t:CDS:1</fullName>
    </submittedName>
</protein>
<accession>A0ACA9QL20</accession>
<comment type="caution">
    <text evidence="1">The sequence shown here is derived from an EMBL/GenBank/DDBJ whole genome shotgun (WGS) entry which is preliminary data.</text>
</comment>
<dbReference type="Proteomes" id="UP000789525">
    <property type="component" value="Unassembled WGS sequence"/>
</dbReference>
<gene>
    <name evidence="1" type="ORF">ACOLOM_LOCUS12923</name>
</gene>
<evidence type="ECO:0000313" key="1">
    <source>
        <dbReference type="EMBL" id="CAG8755297.1"/>
    </source>
</evidence>
<reference evidence="1" key="1">
    <citation type="submission" date="2021-06" db="EMBL/GenBank/DDBJ databases">
        <authorList>
            <person name="Kallberg Y."/>
            <person name="Tangrot J."/>
            <person name="Rosling A."/>
        </authorList>
    </citation>
    <scope>NUCLEOTIDE SEQUENCE</scope>
    <source>
        <strain evidence="1">CL356</strain>
    </source>
</reference>
<sequence>KLTGIVKAINQNGPRIGSFPFNEHNYHISPLQQYQWLKELQDLWKIE</sequence>
<keyword evidence="2" id="KW-1185">Reference proteome</keyword>
<feature type="non-terminal residue" evidence="1">
    <location>
        <position position="1"/>
    </location>
</feature>